<dbReference type="Gene3D" id="3.40.225.10">
    <property type="entry name" value="Class II aldolase/adducin N-terminal domain"/>
    <property type="match status" value="1"/>
</dbReference>
<keyword evidence="2" id="KW-0456">Lyase</keyword>
<dbReference type="GO" id="GO:0005829">
    <property type="term" value="C:cytosol"/>
    <property type="evidence" value="ECO:0007669"/>
    <property type="project" value="TreeGrafter"/>
</dbReference>
<accession>A0A0R2NYS8</accession>
<dbReference type="InterPro" id="IPR036409">
    <property type="entry name" value="Aldolase_II/adducin_N_sf"/>
</dbReference>
<dbReference type="GO" id="GO:0046872">
    <property type="term" value="F:metal ion binding"/>
    <property type="evidence" value="ECO:0007669"/>
    <property type="project" value="UniProtKB-KW"/>
</dbReference>
<dbReference type="Pfam" id="PF00596">
    <property type="entry name" value="Aldolase_II"/>
    <property type="match status" value="1"/>
</dbReference>
<protein>
    <recommendedName>
        <fullName evidence="3">Class II aldolase/adducin N-terminal domain-containing protein</fullName>
    </recommendedName>
</protein>
<dbReference type="InterPro" id="IPR001303">
    <property type="entry name" value="Aldolase_II/adducin_N"/>
</dbReference>
<evidence type="ECO:0000256" key="1">
    <source>
        <dbReference type="ARBA" id="ARBA00022723"/>
    </source>
</evidence>
<name>A0A0R2NYS8_9ACTN</name>
<comment type="caution">
    <text evidence="4">The sequence shown here is derived from an EMBL/GenBank/DDBJ whole genome shotgun (WGS) entry which is preliminary data.</text>
</comment>
<evidence type="ECO:0000313" key="5">
    <source>
        <dbReference type="Proteomes" id="UP000053941"/>
    </source>
</evidence>
<evidence type="ECO:0000256" key="2">
    <source>
        <dbReference type="ARBA" id="ARBA00023239"/>
    </source>
</evidence>
<dbReference type="Proteomes" id="UP000053941">
    <property type="component" value="Unassembled WGS sequence"/>
</dbReference>
<feature type="domain" description="Class II aldolase/adducin N-terminal" evidence="3">
    <location>
        <begin position="15"/>
        <end position="191"/>
    </location>
</feature>
<proteinExistence type="predicted"/>
<dbReference type="PANTHER" id="PTHR22789">
    <property type="entry name" value="FUCULOSE PHOSPHATE ALDOLASE"/>
    <property type="match status" value="1"/>
</dbReference>
<organism evidence="4 5">
    <name type="scientific">Actinobacteria bacterium BACL2 MAG-120802-bin41</name>
    <dbReference type="NCBI Taxonomy" id="1655568"/>
    <lineage>
        <taxon>Bacteria</taxon>
        <taxon>Bacillati</taxon>
        <taxon>Actinomycetota</taxon>
        <taxon>Actinomycetes</taxon>
        <taxon>Actinomycetes incertae sedis</taxon>
        <taxon>ac1 cluster</taxon>
    </lineage>
</organism>
<dbReference type="PANTHER" id="PTHR22789:SF0">
    <property type="entry name" value="3-OXO-TETRONATE 4-PHOSPHATE DECARBOXYLASE-RELATED"/>
    <property type="match status" value="1"/>
</dbReference>
<evidence type="ECO:0000313" key="4">
    <source>
        <dbReference type="EMBL" id="KRO31030.1"/>
    </source>
</evidence>
<reference evidence="4 5" key="1">
    <citation type="submission" date="2015-10" db="EMBL/GenBank/DDBJ databases">
        <title>Metagenome-Assembled Genomes uncover a global brackish microbiome.</title>
        <authorList>
            <person name="Hugerth L.W."/>
            <person name="Larsson J."/>
            <person name="Alneberg J."/>
            <person name="Lindh M.V."/>
            <person name="Legrand C."/>
            <person name="Pinhassi J."/>
            <person name="Andersson A.F."/>
        </authorList>
    </citation>
    <scope>NUCLEOTIDE SEQUENCE [LARGE SCALE GENOMIC DNA]</scope>
    <source>
        <strain evidence="4">BACL2 MAG-120802-bin41</strain>
    </source>
</reference>
<dbReference type="AlphaFoldDB" id="A0A0R2NYS8"/>
<dbReference type="GO" id="GO:0019323">
    <property type="term" value="P:pentose catabolic process"/>
    <property type="evidence" value="ECO:0007669"/>
    <property type="project" value="TreeGrafter"/>
</dbReference>
<sequence>MVSEINSPNSESEISSLIRIGKAVVDRGLVVGSGGNLSMLMKSGKEFLITRTGSELDQLDESSFALMDLDGNLATGSAKPSSEYRVHLESYRARKDINTCIHLHPQASIFAAAIDEEIKLVTTDHLYYLRKIIRIPWIAPGTQEVAEATATALKDCNVVILENHGCVVVADNPRLAYSRALNLEEAAEMTIRSALLKVKPKLVPQEFEQYLKQQGL</sequence>
<dbReference type="SMART" id="SM01007">
    <property type="entry name" value="Aldolase_II"/>
    <property type="match status" value="1"/>
</dbReference>
<dbReference type="InterPro" id="IPR050197">
    <property type="entry name" value="Aldolase_class_II_sugar_metab"/>
</dbReference>
<dbReference type="GO" id="GO:0016832">
    <property type="term" value="F:aldehyde-lyase activity"/>
    <property type="evidence" value="ECO:0007669"/>
    <property type="project" value="TreeGrafter"/>
</dbReference>
<dbReference type="EMBL" id="LIAS01000029">
    <property type="protein sequence ID" value="KRO31030.1"/>
    <property type="molecule type" value="Genomic_DNA"/>
</dbReference>
<gene>
    <name evidence="4" type="ORF">ABR60_01820</name>
</gene>
<dbReference type="SUPFAM" id="SSF53639">
    <property type="entry name" value="AraD/HMP-PK domain-like"/>
    <property type="match status" value="1"/>
</dbReference>
<evidence type="ECO:0000259" key="3">
    <source>
        <dbReference type="SMART" id="SM01007"/>
    </source>
</evidence>
<keyword evidence="1" id="KW-0479">Metal-binding</keyword>